<feature type="transmembrane region" description="Helical" evidence="5">
    <location>
        <begin position="58"/>
        <end position="80"/>
    </location>
</feature>
<name>A0A507ZQ32_9FLAO</name>
<evidence type="ECO:0000256" key="2">
    <source>
        <dbReference type="ARBA" id="ARBA00022692"/>
    </source>
</evidence>
<evidence type="ECO:0000313" key="6">
    <source>
        <dbReference type="EMBL" id="TQD39429.1"/>
    </source>
</evidence>
<keyword evidence="3 5" id="KW-1133">Transmembrane helix</keyword>
<keyword evidence="7" id="KW-1185">Reference proteome</keyword>
<evidence type="ECO:0000256" key="5">
    <source>
        <dbReference type="SAM" id="Phobius"/>
    </source>
</evidence>
<comment type="caution">
    <text evidence="6">The sequence shown here is derived from an EMBL/GenBank/DDBJ whole genome shotgun (WGS) entry which is preliminary data.</text>
</comment>
<dbReference type="OrthoDB" id="9808930at2"/>
<dbReference type="EMBL" id="VIAR01000004">
    <property type="protein sequence ID" value="TQD39429.1"/>
    <property type="molecule type" value="Genomic_DNA"/>
</dbReference>
<feature type="transmembrane region" description="Helical" evidence="5">
    <location>
        <begin position="20"/>
        <end position="37"/>
    </location>
</feature>
<gene>
    <name evidence="6" type="ORF">FKR84_05905</name>
</gene>
<comment type="subcellular location">
    <subcellularLocation>
        <location evidence="1">Membrane</location>
        <topology evidence="1">Multi-pass membrane protein</topology>
    </subcellularLocation>
</comment>
<accession>A0A507ZQ32</accession>
<protein>
    <submittedName>
        <fullName evidence="6">DUF4870 domain-containing protein</fullName>
    </submittedName>
</protein>
<evidence type="ECO:0000256" key="3">
    <source>
        <dbReference type="ARBA" id="ARBA00022989"/>
    </source>
</evidence>
<organism evidence="6 7">
    <name type="scientific">Haloflavibacter putidus</name>
    <dbReference type="NCBI Taxonomy" id="2576776"/>
    <lineage>
        <taxon>Bacteria</taxon>
        <taxon>Pseudomonadati</taxon>
        <taxon>Bacteroidota</taxon>
        <taxon>Flavobacteriia</taxon>
        <taxon>Flavobacteriales</taxon>
        <taxon>Flavobacteriaceae</taxon>
        <taxon>Haloflavibacter</taxon>
    </lineage>
</organism>
<sequence>MRNNNSNIWAVFAHLGSFSKYIFPFGNFIIPLIIWLSHPKDAFISNHGKNALNFQISWFLYALILATFGLGIAVFIGLQYININQLIIAEDYWLEQNQNWLFSTGVLAFIFICLFFSLIFTLVDIIFVIRAAVASGNGKNYRYPLSIPFFKTEEKTQ</sequence>
<keyword evidence="2 5" id="KW-0812">Transmembrane</keyword>
<dbReference type="InterPro" id="IPR019109">
    <property type="entry name" value="MamF_MmsF"/>
</dbReference>
<evidence type="ECO:0000256" key="4">
    <source>
        <dbReference type="ARBA" id="ARBA00023136"/>
    </source>
</evidence>
<evidence type="ECO:0000256" key="1">
    <source>
        <dbReference type="ARBA" id="ARBA00004141"/>
    </source>
</evidence>
<dbReference type="RefSeq" id="WP_141421376.1">
    <property type="nucleotide sequence ID" value="NZ_VIAR01000004.1"/>
</dbReference>
<keyword evidence="4 5" id="KW-0472">Membrane</keyword>
<evidence type="ECO:0000313" key="7">
    <source>
        <dbReference type="Proteomes" id="UP000317169"/>
    </source>
</evidence>
<dbReference type="Proteomes" id="UP000317169">
    <property type="component" value="Unassembled WGS sequence"/>
</dbReference>
<dbReference type="AlphaFoldDB" id="A0A507ZQ32"/>
<dbReference type="Pfam" id="PF09685">
    <property type="entry name" value="MamF_MmsF"/>
    <property type="match status" value="1"/>
</dbReference>
<proteinExistence type="predicted"/>
<feature type="transmembrane region" description="Helical" evidence="5">
    <location>
        <begin position="100"/>
        <end position="133"/>
    </location>
</feature>
<reference evidence="6 7" key="1">
    <citation type="submission" date="2019-06" db="EMBL/GenBank/DDBJ databases">
        <title>Flavibacter putida gen. nov., sp. nov., a novel marine bacterium of the family Flavobacteriaceae isolated from coastal seawater.</title>
        <authorList>
            <person name="Feng X."/>
        </authorList>
    </citation>
    <scope>NUCLEOTIDE SEQUENCE [LARGE SCALE GENOMIC DNA]</scope>
    <source>
        <strain evidence="6 7">PLHSN227</strain>
    </source>
</reference>